<organism evidence="4 5">
    <name type="scientific">Paramecium pentaurelia</name>
    <dbReference type="NCBI Taxonomy" id="43138"/>
    <lineage>
        <taxon>Eukaryota</taxon>
        <taxon>Sar</taxon>
        <taxon>Alveolata</taxon>
        <taxon>Ciliophora</taxon>
        <taxon>Intramacronucleata</taxon>
        <taxon>Oligohymenophorea</taxon>
        <taxon>Peniculida</taxon>
        <taxon>Parameciidae</taxon>
        <taxon>Paramecium</taxon>
    </lineage>
</organism>
<evidence type="ECO:0000259" key="3">
    <source>
        <dbReference type="Pfam" id="PF01926"/>
    </source>
</evidence>
<proteinExistence type="predicted"/>
<name>A0A8S1VVS3_9CILI</name>
<feature type="region of interest" description="Disordered" evidence="2">
    <location>
        <begin position="519"/>
        <end position="538"/>
    </location>
</feature>
<dbReference type="EMBL" id="CAJJDO010000076">
    <property type="protein sequence ID" value="CAD8181450.1"/>
    <property type="molecule type" value="Genomic_DNA"/>
</dbReference>
<dbReference type="OrthoDB" id="8954335at2759"/>
<feature type="domain" description="G" evidence="3">
    <location>
        <begin position="35"/>
        <end position="160"/>
    </location>
</feature>
<dbReference type="AlphaFoldDB" id="A0A8S1VVS3"/>
<evidence type="ECO:0000256" key="2">
    <source>
        <dbReference type="SAM" id="MobiDB-lite"/>
    </source>
</evidence>
<feature type="compositionally biased region" description="Basic and acidic residues" evidence="2">
    <location>
        <begin position="519"/>
        <end position="530"/>
    </location>
</feature>
<dbReference type="Pfam" id="PF01926">
    <property type="entry name" value="MMR_HSR1"/>
    <property type="match status" value="1"/>
</dbReference>
<reference evidence="4" key="1">
    <citation type="submission" date="2021-01" db="EMBL/GenBank/DDBJ databases">
        <authorList>
            <consortium name="Genoscope - CEA"/>
            <person name="William W."/>
        </authorList>
    </citation>
    <scope>NUCLEOTIDE SEQUENCE</scope>
</reference>
<evidence type="ECO:0000313" key="4">
    <source>
        <dbReference type="EMBL" id="CAD8181450.1"/>
    </source>
</evidence>
<keyword evidence="5" id="KW-1185">Reference proteome</keyword>
<accession>A0A8S1VVS3</accession>
<protein>
    <recommendedName>
        <fullName evidence="3">G domain-containing protein</fullName>
    </recommendedName>
</protein>
<dbReference type="GO" id="GO:0005525">
    <property type="term" value="F:GTP binding"/>
    <property type="evidence" value="ECO:0007669"/>
    <property type="project" value="InterPro"/>
</dbReference>
<feature type="coiled-coil region" evidence="1">
    <location>
        <begin position="376"/>
        <end position="430"/>
    </location>
</feature>
<sequence length="538" mass="63510">MQNQFNEQELLYIIKNYSKLLSLFEDHNQKQTQVIILIGVTGAGKSTLFNFLSGAEFDMIGKENQQFLNIKDGAQQFAAIKGGMKSITKSPNYYFSEMYNALLIDFPGFQDTDGKIDQVLIQLLFYQICRSANVKIVYVVKHPETRFNNRGTQIQDFIRQTFQGQNLEMSQICLMLNCYNDKLSDDNLIQNVQGQLEQIYRCRPQNICVMRKIKKHQDIQQHFTIQKRDFLFQQFLKSNSVFIFPQYIPQSELISQYLSEKSEKILEQLSSTLEKSLDNQIENLNYELIKKVENSLKEISITINNQQKDMVQWFLELINLLIRSNELLNSENTTNLSYQNFLTIFNFFASFSEFISGFEDIRHNGIIAQEKCEIIIKIVQTKIDVLVKQRELLEEEEQKRIEAQERRRAEKNRQLEAQQAQQALQNFQKQSVLHCDIQNNLNKEIKETFEVKFLNQELIHKHQQLEYDNQRQKENKLNELRKIQQSTQISQSQLNLIDDEQGISQKKIDDLTKSCQEIQKKNNSEHEKKSFNQRNYSY</sequence>
<evidence type="ECO:0000256" key="1">
    <source>
        <dbReference type="SAM" id="Coils"/>
    </source>
</evidence>
<dbReference type="Proteomes" id="UP000689195">
    <property type="component" value="Unassembled WGS sequence"/>
</dbReference>
<dbReference type="InterPro" id="IPR006073">
    <property type="entry name" value="GTP-bd"/>
</dbReference>
<comment type="caution">
    <text evidence="4">The sequence shown here is derived from an EMBL/GenBank/DDBJ whole genome shotgun (WGS) entry which is preliminary data.</text>
</comment>
<gene>
    <name evidence="4" type="ORF">PPENT_87.1.T0760147</name>
</gene>
<keyword evidence="1" id="KW-0175">Coiled coil</keyword>
<evidence type="ECO:0000313" key="5">
    <source>
        <dbReference type="Proteomes" id="UP000689195"/>
    </source>
</evidence>